<keyword evidence="1" id="KW-0547">Nucleotide-binding</keyword>
<keyword evidence="2" id="KW-0067">ATP-binding</keyword>
<organism evidence="3">
    <name type="scientific">marine sediment metagenome</name>
    <dbReference type="NCBI Taxonomy" id="412755"/>
    <lineage>
        <taxon>unclassified sequences</taxon>
        <taxon>metagenomes</taxon>
        <taxon>ecological metagenomes</taxon>
    </lineage>
</organism>
<feature type="non-terminal residue" evidence="3">
    <location>
        <position position="209"/>
    </location>
</feature>
<dbReference type="EMBL" id="BARU01042358">
    <property type="protein sequence ID" value="GAH84009.1"/>
    <property type="molecule type" value="Genomic_DNA"/>
</dbReference>
<dbReference type="Pfam" id="PF10609">
    <property type="entry name" value="ParA"/>
    <property type="match status" value="1"/>
</dbReference>
<dbReference type="AlphaFoldDB" id="X1K183"/>
<comment type="caution">
    <text evidence="3">The sequence shown here is derived from an EMBL/GenBank/DDBJ whole genome shotgun (WGS) entry which is preliminary data.</text>
</comment>
<sequence>LVFQPTDMAAADLLRTLDFLKFKKVPILGLISNMSYCLSPSGERFWPFLSPEVDLAQICKEFGIPLLGEMLDKLNQLGLLKKSGEEGSATQIEMLDKLNQLGLLKKPGEGAEGSQTIMALQTEVKELRESMQKQEMDAMKNAVVSISNQLGEMRKDMANQGKLEGRYALLDKTIGAIENQLTGIRTDAKPLLSAIGAVGGKEPPTKSPE</sequence>
<feature type="non-terminal residue" evidence="3">
    <location>
        <position position="1"/>
    </location>
</feature>
<dbReference type="GO" id="GO:0005524">
    <property type="term" value="F:ATP binding"/>
    <property type="evidence" value="ECO:0007669"/>
    <property type="project" value="UniProtKB-KW"/>
</dbReference>
<dbReference type="Gene3D" id="3.40.50.300">
    <property type="entry name" value="P-loop containing nucleotide triphosphate hydrolases"/>
    <property type="match status" value="1"/>
</dbReference>
<proteinExistence type="predicted"/>
<protein>
    <submittedName>
        <fullName evidence="3">Uncharacterized protein</fullName>
    </submittedName>
</protein>
<dbReference type="InterPro" id="IPR027417">
    <property type="entry name" value="P-loop_NTPase"/>
</dbReference>
<evidence type="ECO:0000256" key="2">
    <source>
        <dbReference type="ARBA" id="ARBA00022840"/>
    </source>
</evidence>
<dbReference type="InterPro" id="IPR033756">
    <property type="entry name" value="YlxH/NBP35"/>
</dbReference>
<reference evidence="3" key="1">
    <citation type="journal article" date="2014" name="Front. Microbiol.">
        <title>High frequency of phylogenetically diverse reductive dehalogenase-homologous genes in deep subseafloor sedimentary metagenomes.</title>
        <authorList>
            <person name="Kawai M."/>
            <person name="Futagami T."/>
            <person name="Toyoda A."/>
            <person name="Takaki Y."/>
            <person name="Nishi S."/>
            <person name="Hori S."/>
            <person name="Arai W."/>
            <person name="Tsubouchi T."/>
            <person name="Morono Y."/>
            <person name="Uchiyama I."/>
            <person name="Ito T."/>
            <person name="Fujiyama A."/>
            <person name="Inagaki F."/>
            <person name="Takami H."/>
        </authorList>
    </citation>
    <scope>NUCLEOTIDE SEQUENCE</scope>
    <source>
        <strain evidence="3">Expedition CK06-06</strain>
    </source>
</reference>
<gene>
    <name evidence="3" type="ORF">S03H2_65104</name>
</gene>
<accession>X1K183</accession>
<name>X1K183_9ZZZZ</name>
<evidence type="ECO:0000256" key="1">
    <source>
        <dbReference type="ARBA" id="ARBA00022741"/>
    </source>
</evidence>
<evidence type="ECO:0000313" key="3">
    <source>
        <dbReference type="EMBL" id="GAH84009.1"/>
    </source>
</evidence>